<dbReference type="EMBL" id="VLPL01000004">
    <property type="protein sequence ID" value="TSJ45000.1"/>
    <property type="molecule type" value="Genomic_DNA"/>
</dbReference>
<feature type="domain" description="Cytochrome c" evidence="6">
    <location>
        <begin position="36"/>
        <end position="118"/>
    </location>
</feature>
<keyword evidence="3 4" id="KW-0408">Iron</keyword>
<protein>
    <submittedName>
        <fullName evidence="7">Cytochrome c</fullName>
    </submittedName>
</protein>
<dbReference type="PROSITE" id="PS51257">
    <property type="entry name" value="PROKAR_LIPOPROTEIN"/>
    <property type="match status" value="1"/>
</dbReference>
<organism evidence="7 8">
    <name type="scientific">Fluviicola chungangensis</name>
    <dbReference type="NCBI Taxonomy" id="2597671"/>
    <lineage>
        <taxon>Bacteria</taxon>
        <taxon>Pseudomonadati</taxon>
        <taxon>Bacteroidota</taxon>
        <taxon>Flavobacteriia</taxon>
        <taxon>Flavobacteriales</taxon>
        <taxon>Crocinitomicaceae</taxon>
        <taxon>Fluviicola</taxon>
    </lineage>
</organism>
<dbReference type="InterPro" id="IPR009056">
    <property type="entry name" value="Cyt_c-like_dom"/>
</dbReference>
<keyword evidence="1 4" id="KW-0349">Heme</keyword>
<dbReference type="GO" id="GO:0009055">
    <property type="term" value="F:electron transfer activity"/>
    <property type="evidence" value="ECO:0007669"/>
    <property type="project" value="InterPro"/>
</dbReference>
<keyword evidence="2 4" id="KW-0479">Metal-binding</keyword>
<keyword evidence="8" id="KW-1185">Reference proteome</keyword>
<comment type="caution">
    <text evidence="7">The sequence shown here is derived from an EMBL/GenBank/DDBJ whole genome shotgun (WGS) entry which is preliminary data.</text>
</comment>
<dbReference type="SUPFAM" id="SSF46626">
    <property type="entry name" value="Cytochrome c"/>
    <property type="match status" value="1"/>
</dbReference>
<dbReference type="RefSeq" id="WP_144333121.1">
    <property type="nucleotide sequence ID" value="NZ_VLPL01000004.1"/>
</dbReference>
<name>A0A556MYK5_9FLAO</name>
<sequence>MKKIHAPFYALSGMIVLTLLAAGACSKAKTPPPLPEVFCNGTISFSTQIAPMIEENCSGCHGAGAGTSPVLSNHAEISQNADQIIHALRGTPQLMPEGGPALADSLIQQFQCWLQQGTLNN</sequence>
<dbReference type="Proteomes" id="UP000316008">
    <property type="component" value="Unassembled WGS sequence"/>
</dbReference>
<dbReference type="AlphaFoldDB" id="A0A556MYK5"/>
<feature type="chain" id="PRO_5022189690" evidence="5">
    <location>
        <begin position="22"/>
        <end position="121"/>
    </location>
</feature>
<evidence type="ECO:0000256" key="1">
    <source>
        <dbReference type="ARBA" id="ARBA00022617"/>
    </source>
</evidence>
<dbReference type="PROSITE" id="PS51007">
    <property type="entry name" value="CYTC"/>
    <property type="match status" value="1"/>
</dbReference>
<evidence type="ECO:0000256" key="4">
    <source>
        <dbReference type="PROSITE-ProRule" id="PRU00433"/>
    </source>
</evidence>
<proteinExistence type="predicted"/>
<gene>
    <name evidence="7" type="ORF">FO442_10415</name>
</gene>
<evidence type="ECO:0000313" key="8">
    <source>
        <dbReference type="Proteomes" id="UP000316008"/>
    </source>
</evidence>
<evidence type="ECO:0000256" key="2">
    <source>
        <dbReference type="ARBA" id="ARBA00022723"/>
    </source>
</evidence>
<dbReference type="InterPro" id="IPR036909">
    <property type="entry name" value="Cyt_c-like_dom_sf"/>
</dbReference>
<reference evidence="7 8" key="1">
    <citation type="submission" date="2019-07" db="EMBL/GenBank/DDBJ databases">
        <authorList>
            <person name="Huq M.A."/>
        </authorList>
    </citation>
    <scope>NUCLEOTIDE SEQUENCE [LARGE SCALE GENOMIC DNA]</scope>
    <source>
        <strain evidence="7 8">MAH-3</strain>
    </source>
</reference>
<dbReference type="GO" id="GO:0046872">
    <property type="term" value="F:metal ion binding"/>
    <property type="evidence" value="ECO:0007669"/>
    <property type="project" value="UniProtKB-KW"/>
</dbReference>
<feature type="signal peptide" evidence="5">
    <location>
        <begin position="1"/>
        <end position="21"/>
    </location>
</feature>
<accession>A0A556MYK5</accession>
<dbReference type="Pfam" id="PF13442">
    <property type="entry name" value="Cytochrome_CBB3"/>
    <property type="match status" value="1"/>
</dbReference>
<keyword evidence="5" id="KW-0732">Signal</keyword>
<evidence type="ECO:0000256" key="5">
    <source>
        <dbReference type="SAM" id="SignalP"/>
    </source>
</evidence>
<dbReference type="GO" id="GO:0020037">
    <property type="term" value="F:heme binding"/>
    <property type="evidence" value="ECO:0007669"/>
    <property type="project" value="InterPro"/>
</dbReference>
<evidence type="ECO:0000259" key="6">
    <source>
        <dbReference type="PROSITE" id="PS51007"/>
    </source>
</evidence>
<evidence type="ECO:0000313" key="7">
    <source>
        <dbReference type="EMBL" id="TSJ45000.1"/>
    </source>
</evidence>
<dbReference type="OrthoDB" id="9786191at2"/>
<evidence type="ECO:0000256" key="3">
    <source>
        <dbReference type="ARBA" id="ARBA00023004"/>
    </source>
</evidence>